<dbReference type="PANTHER" id="PTHR30579:SF2">
    <property type="entry name" value="HTH-TYPE TRANSCRIPTIONAL REGULATOR ARGP"/>
    <property type="match status" value="1"/>
</dbReference>
<dbReference type="PRINTS" id="PR00039">
    <property type="entry name" value="HTHLYSR"/>
</dbReference>
<dbReference type="InterPro" id="IPR017685">
    <property type="entry name" value="ArgP"/>
</dbReference>
<gene>
    <name evidence="6" type="ORF">CUZ56_02962</name>
</gene>
<dbReference type="InterPro" id="IPR000847">
    <property type="entry name" value="LysR_HTH_N"/>
</dbReference>
<dbReference type="Pfam" id="PF00126">
    <property type="entry name" value="HTH_1"/>
    <property type="match status" value="1"/>
</dbReference>
<feature type="domain" description="HTH lysR-type" evidence="5">
    <location>
        <begin position="4"/>
        <end position="60"/>
    </location>
</feature>
<dbReference type="Proteomes" id="UP000286947">
    <property type="component" value="Unassembled WGS sequence"/>
</dbReference>
<dbReference type="InterPro" id="IPR036390">
    <property type="entry name" value="WH_DNA-bd_sf"/>
</dbReference>
<dbReference type="InterPro" id="IPR050176">
    <property type="entry name" value="LTTR"/>
</dbReference>
<protein>
    <submittedName>
        <fullName evidence="6">Putative HTH-type transcriptional regulator</fullName>
    </submittedName>
</protein>
<dbReference type="AlphaFoldDB" id="A0A433S9U3"/>
<accession>A0A433S9U3</accession>
<evidence type="ECO:0000256" key="1">
    <source>
        <dbReference type="ARBA" id="ARBA00009437"/>
    </source>
</evidence>
<reference evidence="6 7" key="1">
    <citation type="submission" date="2018-01" db="EMBL/GenBank/DDBJ databases">
        <title>Saezia sanguinis gen. nov., sp. nov., in the order Burkholderiales isolated from human blood.</title>
        <authorList>
            <person name="Medina-Pascual M.J."/>
            <person name="Valdezate S."/>
            <person name="Monzon S."/>
            <person name="Cuesta I."/>
            <person name="Carrasco G."/>
            <person name="Villalon P."/>
            <person name="Saez-Nieto J.A."/>
        </authorList>
    </citation>
    <scope>NUCLEOTIDE SEQUENCE [LARGE SCALE GENOMIC DNA]</scope>
    <source>
        <strain evidence="6 7">CNM695-12</strain>
    </source>
</reference>
<dbReference type="NCBIfam" id="NF009888">
    <property type="entry name" value="PRK13348.1"/>
    <property type="match status" value="1"/>
</dbReference>
<dbReference type="InterPro" id="IPR036388">
    <property type="entry name" value="WH-like_DNA-bd_sf"/>
</dbReference>
<dbReference type="PANTHER" id="PTHR30579">
    <property type="entry name" value="TRANSCRIPTIONAL REGULATOR"/>
    <property type="match status" value="1"/>
</dbReference>
<comment type="caution">
    <text evidence="6">The sequence shown here is derived from an EMBL/GenBank/DDBJ whole genome shotgun (WGS) entry which is preliminary data.</text>
</comment>
<dbReference type="NCBIfam" id="TIGR03298">
    <property type="entry name" value="argP"/>
    <property type="match status" value="1"/>
</dbReference>
<dbReference type="GO" id="GO:0003700">
    <property type="term" value="F:DNA-binding transcription factor activity"/>
    <property type="evidence" value="ECO:0007669"/>
    <property type="project" value="InterPro"/>
</dbReference>
<dbReference type="Gene3D" id="3.40.190.290">
    <property type="match status" value="1"/>
</dbReference>
<dbReference type="PROSITE" id="PS50931">
    <property type="entry name" value="HTH_LYSR"/>
    <property type="match status" value="1"/>
</dbReference>
<dbReference type="Pfam" id="PF03466">
    <property type="entry name" value="LysR_substrate"/>
    <property type="match status" value="1"/>
</dbReference>
<organism evidence="6 7">
    <name type="scientific">Saezia sanguinis</name>
    <dbReference type="NCBI Taxonomy" id="1965230"/>
    <lineage>
        <taxon>Bacteria</taxon>
        <taxon>Pseudomonadati</taxon>
        <taxon>Pseudomonadota</taxon>
        <taxon>Betaproteobacteria</taxon>
        <taxon>Burkholderiales</taxon>
        <taxon>Saeziaceae</taxon>
        <taxon>Saezia</taxon>
    </lineage>
</organism>
<dbReference type="InterPro" id="IPR005119">
    <property type="entry name" value="LysR_subst-bd"/>
</dbReference>
<dbReference type="SUPFAM" id="SSF46785">
    <property type="entry name" value="Winged helix' DNA-binding domain"/>
    <property type="match status" value="1"/>
</dbReference>
<sequence>MSFIDPDALECLVALVEEGSFERAAQRLDITQSAVSQRLKALESRIGTVLIVRNRPLQPTQAGSLLLRYARQQRLLRADLTHDLQELAPSTHLGNIEQARISIAINADSIATWALPALQPVIERGIALEIITDDQDFTHEWLRQGQVLGCVTTQPEPLRGCQMIRLGSMTYVAVATPEMVARKLEGQPFSLRIRELPFVAFNRKDDMQQYLVAKALGLRHIALKQIYVPSSEAQVRAVLAGWGASVVPQILVHDLIQQGTLTRLLPGCSVEISLYWHCWGLESDLLQILTKALTQYAASALNNTLRTDTPSD</sequence>
<evidence type="ECO:0000313" key="6">
    <source>
        <dbReference type="EMBL" id="RUS65505.1"/>
    </source>
</evidence>
<evidence type="ECO:0000313" key="7">
    <source>
        <dbReference type="Proteomes" id="UP000286947"/>
    </source>
</evidence>
<keyword evidence="4" id="KW-0804">Transcription</keyword>
<keyword evidence="3" id="KW-0238">DNA-binding</keyword>
<keyword evidence="7" id="KW-1185">Reference proteome</keyword>
<evidence type="ECO:0000259" key="5">
    <source>
        <dbReference type="PROSITE" id="PS50931"/>
    </source>
</evidence>
<proteinExistence type="inferred from homology"/>
<evidence type="ECO:0000256" key="4">
    <source>
        <dbReference type="ARBA" id="ARBA00023163"/>
    </source>
</evidence>
<comment type="similarity">
    <text evidence="1">Belongs to the LysR transcriptional regulatory family.</text>
</comment>
<evidence type="ECO:0000256" key="3">
    <source>
        <dbReference type="ARBA" id="ARBA00023125"/>
    </source>
</evidence>
<dbReference type="OrthoDB" id="3252676at2"/>
<dbReference type="GO" id="GO:0003677">
    <property type="term" value="F:DNA binding"/>
    <property type="evidence" value="ECO:0007669"/>
    <property type="project" value="UniProtKB-KW"/>
</dbReference>
<dbReference type="Gene3D" id="1.10.10.10">
    <property type="entry name" value="Winged helix-like DNA-binding domain superfamily/Winged helix DNA-binding domain"/>
    <property type="match status" value="1"/>
</dbReference>
<dbReference type="RefSeq" id="WP_126981114.1">
    <property type="nucleotide sequence ID" value="NZ_PQSP01000012.1"/>
</dbReference>
<dbReference type="NCBIfam" id="NF002964">
    <property type="entry name" value="PRK03635.1"/>
    <property type="match status" value="1"/>
</dbReference>
<evidence type="ECO:0000256" key="2">
    <source>
        <dbReference type="ARBA" id="ARBA00023015"/>
    </source>
</evidence>
<name>A0A433S9U3_9BURK</name>
<dbReference type="EMBL" id="PQSP01000012">
    <property type="protein sequence ID" value="RUS65505.1"/>
    <property type="molecule type" value="Genomic_DNA"/>
</dbReference>
<keyword evidence="2" id="KW-0805">Transcription regulation</keyword>
<dbReference type="SUPFAM" id="SSF53850">
    <property type="entry name" value="Periplasmic binding protein-like II"/>
    <property type="match status" value="1"/>
</dbReference>